<dbReference type="OrthoDB" id="1121354at2"/>
<sequence length="221" mass="24943">MRYLTSLFILTLFFQQVFASDKVTVTTTPQTARIYVDGVQMGTGKVVVKISKGACVTVEVKMEGFIAETRTYCDRKGVTEPPSSDYIQLQEDESYTSTIESDVANTDVQLNVNPSKSKEEAWKEIVGVVLEKFDDLENSDEKSGYLRTSWVGMSFKSNTVRIRLIIKQSSDSPLVYRVKFVSEASGKTGTAYNADEQFRPFNRILKKYDGFLDELTTKLKN</sequence>
<gene>
    <name evidence="2" type="ORF">EDB95_5416</name>
</gene>
<protein>
    <recommendedName>
        <fullName evidence="4">PEGA domain-containing protein</fullName>
    </recommendedName>
</protein>
<keyword evidence="3" id="KW-1185">Reference proteome</keyword>
<dbReference type="EMBL" id="SODV01000002">
    <property type="protein sequence ID" value="TDW97566.1"/>
    <property type="molecule type" value="Genomic_DNA"/>
</dbReference>
<reference evidence="2 3" key="1">
    <citation type="submission" date="2019-03" db="EMBL/GenBank/DDBJ databases">
        <title>Genomic Encyclopedia of Type Strains, Phase IV (KMG-IV): sequencing the most valuable type-strain genomes for metagenomic binning, comparative biology and taxonomic classification.</title>
        <authorList>
            <person name="Goeker M."/>
        </authorList>
    </citation>
    <scope>NUCLEOTIDE SEQUENCE [LARGE SCALE GENOMIC DNA]</scope>
    <source>
        <strain evidence="2 3">DSM 100059</strain>
    </source>
</reference>
<feature type="chain" id="PRO_5020957693" description="PEGA domain-containing protein" evidence="1">
    <location>
        <begin position="20"/>
        <end position="221"/>
    </location>
</feature>
<accession>A0A4R8DK62</accession>
<organism evidence="2 3">
    <name type="scientific">Dinghuibacter silviterrae</name>
    <dbReference type="NCBI Taxonomy" id="1539049"/>
    <lineage>
        <taxon>Bacteria</taxon>
        <taxon>Pseudomonadati</taxon>
        <taxon>Bacteroidota</taxon>
        <taxon>Chitinophagia</taxon>
        <taxon>Chitinophagales</taxon>
        <taxon>Chitinophagaceae</taxon>
        <taxon>Dinghuibacter</taxon>
    </lineage>
</organism>
<evidence type="ECO:0000313" key="3">
    <source>
        <dbReference type="Proteomes" id="UP000294498"/>
    </source>
</evidence>
<evidence type="ECO:0000313" key="2">
    <source>
        <dbReference type="EMBL" id="TDW97566.1"/>
    </source>
</evidence>
<dbReference type="RefSeq" id="WP_134000023.1">
    <property type="nucleotide sequence ID" value="NZ_SODV01000002.1"/>
</dbReference>
<dbReference type="Proteomes" id="UP000294498">
    <property type="component" value="Unassembled WGS sequence"/>
</dbReference>
<feature type="signal peptide" evidence="1">
    <location>
        <begin position="1"/>
        <end position="19"/>
    </location>
</feature>
<keyword evidence="1" id="KW-0732">Signal</keyword>
<proteinExistence type="predicted"/>
<name>A0A4R8DK62_9BACT</name>
<dbReference type="AlphaFoldDB" id="A0A4R8DK62"/>
<evidence type="ECO:0008006" key="4">
    <source>
        <dbReference type="Google" id="ProtNLM"/>
    </source>
</evidence>
<comment type="caution">
    <text evidence="2">The sequence shown here is derived from an EMBL/GenBank/DDBJ whole genome shotgun (WGS) entry which is preliminary data.</text>
</comment>
<evidence type="ECO:0000256" key="1">
    <source>
        <dbReference type="SAM" id="SignalP"/>
    </source>
</evidence>